<comment type="function">
    <text evidence="6">RNA helicase.</text>
</comment>
<dbReference type="GO" id="GO:0016787">
    <property type="term" value="F:hydrolase activity"/>
    <property type="evidence" value="ECO:0007669"/>
    <property type="project" value="UniProtKB-KW"/>
</dbReference>
<evidence type="ECO:0000313" key="11">
    <source>
        <dbReference type="EMBL" id="QPG97921.1"/>
    </source>
</evidence>
<dbReference type="GO" id="GO:0003724">
    <property type="term" value="F:RNA helicase activity"/>
    <property type="evidence" value="ECO:0007669"/>
    <property type="project" value="UniProtKB-EC"/>
</dbReference>
<feature type="compositionally biased region" description="Basic residues" evidence="8">
    <location>
        <begin position="129"/>
        <end position="141"/>
    </location>
</feature>
<dbReference type="Gene3D" id="3.40.50.300">
    <property type="entry name" value="P-loop containing nucleotide triphosphate hydrolases"/>
    <property type="match status" value="2"/>
</dbReference>
<sequence length="872" mass="95971">MYARYVPPSKGSKTPAAAQSPAAATPQRKPSESATKVDVIKPNLVEAFSYTRYVPAAKAKTTTAVAPDPKPIQFFDDEPGSVNSKRKRESANEPQSATKKLRKGKTESMERNVFTKGGESTSNEQSVERKKKNRRKRKQRTRTADDSASDSDDSQVRGKAPSKSPRHKQIEHGPTVEEEKDTVMEGQYTSVNVDENSNGDMDVDEAPTTSTQPEPELPAKEKKPKRDKKKKPGKQVTPEGRIEVDDEASTRHKAILQRKSKSIQLANEVAKDQGSDSDGESVEVHALEPLPQPAVLPDDEFKPTYDTLPTWLSAPLRVSQDTRRPFTDLGIPQRASRILAEKGYSEGFAVQTAAIPLLLPTSKHRAGDVLVSAATGSGKTLAYALPIVRDISQGVVTRLRALVVLPTRELVKQAQEAFEICAKAYEGEGRKRVRVGVAIGSQSIKSEQEALVDRDSRYDPDAYQRIQEEDRQQRASGPMSADIDDAIDLDFAVGDPRLGAWKGEVVDFTSKVDVLICTPGRLVEHIEQTPGFNLDYVRWLVVDEADKLLAQSFQGWLELVLDKFQTGKFSARDFPDMAYSGVRKVILILENDASVQVAEHTLPATLREYAVRVHEANLKPLYLLDLLRGPHMKAGTTNRDFSSALEENDHGSSDDSSDTCSDESDGSSDSSDTSASDSDDSSEGDDGTKMSAASKSQLPISLIFTKSNEHALRLSRLLTLLDASLETQVSTLTSTTPTHIRRKILRAFTTSSSPVRLIIASDLVARGIDIPKLGHVINYDLPASVAGYVHRVGRTARAGRTGCAWTLVDDDESGWFWGKIAKNQGIRRAQKVERPRIDEMSEEKMKGYEDALAKLGKEALDLKRKKNEINQS</sequence>
<protein>
    <recommendedName>
        <fullName evidence="6">ATP-dependent RNA helicase</fullName>
        <ecNumber evidence="6">3.6.4.13</ecNumber>
    </recommendedName>
</protein>
<feature type="region of interest" description="Disordered" evidence="8">
    <location>
        <begin position="1"/>
        <end position="38"/>
    </location>
</feature>
<dbReference type="InterPro" id="IPR000629">
    <property type="entry name" value="RNA-helicase_DEAD-box_CS"/>
</dbReference>
<feature type="compositionally biased region" description="Polar residues" evidence="8">
    <location>
        <begin position="187"/>
        <end position="199"/>
    </location>
</feature>
<keyword evidence="1 6" id="KW-0547">Nucleotide-binding</keyword>
<dbReference type="OrthoDB" id="3370at2759"/>
<keyword evidence="7" id="KW-0175">Coiled coil</keyword>
<dbReference type="InterPro" id="IPR027417">
    <property type="entry name" value="P-loop_NTPase"/>
</dbReference>
<feature type="region of interest" description="Disordered" evidence="8">
    <location>
        <begin position="56"/>
        <end position="259"/>
    </location>
</feature>
<dbReference type="SMART" id="SM00490">
    <property type="entry name" value="HELICc"/>
    <property type="match status" value="1"/>
</dbReference>
<dbReference type="SMART" id="SM00487">
    <property type="entry name" value="DEXDc"/>
    <property type="match status" value="1"/>
</dbReference>
<dbReference type="PROSITE" id="PS00039">
    <property type="entry name" value="DEAD_ATP_HELICASE"/>
    <property type="match status" value="1"/>
</dbReference>
<evidence type="ECO:0000256" key="3">
    <source>
        <dbReference type="ARBA" id="ARBA00022806"/>
    </source>
</evidence>
<evidence type="ECO:0000256" key="4">
    <source>
        <dbReference type="ARBA" id="ARBA00022840"/>
    </source>
</evidence>
<feature type="coiled-coil region" evidence="7">
    <location>
        <begin position="845"/>
        <end position="872"/>
    </location>
</feature>
<dbReference type="InterPro" id="IPR011545">
    <property type="entry name" value="DEAD/DEAH_box_helicase_dom"/>
</dbReference>
<gene>
    <name evidence="11" type="ORF">C2857_007035</name>
</gene>
<feature type="compositionally biased region" description="Low complexity" evidence="8">
    <location>
        <begin position="56"/>
        <end position="67"/>
    </location>
</feature>
<evidence type="ECO:0000256" key="8">
    <source>
        <dbReference type="SAM" id="MobiDB-lite"/>
    </source>
</evidence>
<evidence type="ECO:0000256" key="7">
    <source>
        <dbReference type="SAM" id="Coils"/>
    </source>
</evidence>
<keyword evidence="3 6" id="KW-0347">Helicase</keyword>
<feature type="domain" description="Helicase ATP-binding" evidence="9">
    <location>
        <begin position="360"/>
        <end position="571"/>
    </location>
</feature>
<keyword evidence="4 6" id="KW-0067">ATP-binding</keyword>
<reference evidence="11 12" key="1">
    <citation type="journal article" date="2018" name="PLoS Genet.">
        <title>Repeat elements organise 3D genome structure and mediate transcription in the filamentous fungus Epichloe festucae.</title>
        <authorList>
            <person name="Winter D.J."/>
            <person name="Ganley A.R.D."/>
            <person name="Young C.A."/>
            <person name="Liachko I."/>
            <person name="Schardl C.L."/>
            <person name="Dupont P.Y."/>
            <person name="Berry D."/>
            <person name="Ram A."/>
            <person name="Scott B."/>
            <person name="Cox M.P."/>
        </authorList>
    </citation>
    <scope>NUCLEOTIDE SEQUENCE [LARGE SCALE GENOMIC DNA]</scope>
    <source>
        <strain evidence="11 12">Fl1</strain>
    </source>
</reference>
<dbReference type="Pfam" id="PF00270">
    <property type="entry name" value="DEAD"/>
    <property type="match status" value="2"/>
</dbReference>
<evidence type="ECO:0000313" key="12">
    <source>
        <dbReference type="Proteomes" id="UP000594364"/>
    </source>
</evidence>
<dbReference type="PROSITE" id="PS51194">
    <property type="entry name" value="HELICASE_CTER"/>
    <property type="match status" value="1"/>
</dbReference>
<comment type="domain">
    <text evidence="6">The Q motif is unique to and characteristic of the DEAD box family of RNA helicases and controls ATP binding and hydrolysis.</text>
</comment>
<comment type="similarity">
    <text evidence="6">Belongs to the DEAD box helicase family.</text>
</comment>
<comment type="catalytic activity">
    <reaction evidence="6">
        <text>ATP + H2O = ADP + phosphate + H(+)</text>
        <dbReference type="Rhea" id="RHEA:13065"/>
        <dbReference type="ChEBI" id="CHEBI:15377"/>
        <dbReference type="ChEBI" id="CHEBI:15378"/>
        <dbReference type="ChEBI" id="CHEBI:30616"/>
        <dbReference type="ChEBI" id="CHEBI:43474"/>
        <dbReference type="ChEBI" id="CHEBI:456216"/>
        <dbReference type="EC" id="3.6.4.13"/>
    </reaction>
</comment>
<proteinExistence type="inferred from homology"/>
<evidence type="ECO:0000256" key="6">
    <source>
        <dbReference type="RuleBase" id="RU365068"/>
    </source>
</evidence>
<dbReference type="Pfam" id="PF00271">
    <property type="entry name" value="Helicase_C"/>
    <property type="match status" value="1"/>
</dbReference>
<dbReference type="GO" id="GO:0005524">
    <property type="term" value="F:ATP binding"/>
    <property type="evidence" value="ECO:0007669"/>
    <property type="project" value="UniProtKB-UniRule"/>
</dbReference>
<dbReference type="EMBL" id="CP031386">
    <property type="protein sequence ID" value="QPG97921.1"/>
    <property type="molecule type" value="Genomic_DNA"/>
</dbReference>
<keyword evidence="12" id="KW-1185">Reference proteome</keyword>
<name>A0A7S9KQH6_EPIFF</name>
<feature type="compositionally biased region" description="Basic residues" evidence="8">
    <location>
        <begin position="222"/>
        <end position="233"/>
    </location>
</feature>
<dbReference type="PANTHER" id="PTHR24031">
    <property type="entry name" value="RNA HELICASE"/>
    <property type="match status" value="1"/>
</dbReference>
<feature type="compositionally biased region" description="Acidic residues" evidence="8">
    <location>
        <begin position="655"/>
        <end position="666"/>
    </location>
</feature>
<evidence type="ECO:0000259" key="9">
    <source>
        <dbReference type="PROSITE" id="PS51192"/>
    </source>
</evidence>
<feature type="compositionally biased region" description="Low complexity" evidence="8">
    <location>
        <begin position="14"/>
        <end position="27"/>
    </location>
</feature>
<dbReference type="PROSITE" id="PS51192">
    <property type="entry name" value="HELICASE_ATP_BIND_1"/>
    <property type="match status" value="1"/>
</dbReference>
<evidence type="ECO:0000256" key="5">
    <source>
        <dbReference type="ARBA" id="ARBA00022884"/>
    </source>
</evidence>
<feature type="region of interest" description="Disordered" evidence="8">
    <location>
        <begin position="643"/>
        <end position="693"/>
    </location>
</feature>
<feature type="domain" description="Helicase C-terminal" evidence="10">
    <location>
        <begin position="692"/>
        <end position="856"/>
    </location>
</feature>
<feature type="compositionally biased region" description="Low complexity" evidence="8">
    <location>
        <begin position="667"/>
        <end position="676"/>
    </location>
</feature>
<dbReference type="GO" id="GO:0003723">
    <property type="term" value="F:RNA binding"/>
    <property type="evidence" value="ECO:0007669"/>
    <property type="project" value="UniProtKB-UniRule"/>
</dbReference>
<dbReference type="EC" id="3.6.4.13" evidence="6"/>
<feature type="compositionally biased region" description="Basic and acidic residues" evidence="8">
    <location>
        <begin position="168"/>
        <end position="183"/>
    </location>
</feature>
<keyword evidence="2 6" id="KW-0378">Hydrolase</keyword>
<dbReference type="CDD" id="cd18787">
    <property type="entry name" value="SF2_C_DEAD"/>
    <property type="match status" value="1"/>
</dbReference>
<evidence type="ECO:0000256" key="1">
    <source>
        <dbReference type="ARBA" id="ARBA00022741"/>
    </source>
</evidence>
<dbReference type="InterPro" id="IPR001650">
    <property type="entry name" value="Helicase_C-like"/>
</dbReference>
<evidence type="ECO:0000259" key="10">
    <source>
        <dbReference type="PROSITE" id="PS51194"/>
    </source>
</evidence>
<evidence type="ECO:0000256" key="2">
    <source>
        <dbReference type="ARBA" id="ARBA00022801"/>
    </source>
</evidence>
<dbReference type="InterPro" id="IPR014001">
    <property type="entry name" value="Helicase_ATP-bd"/>
</dbReference>
<keyword evidence="5 6" id="KW-0694">RNA-binding</keyword>
<dbReference type="Proteomes" id="UP000594364">
    <property type="component" value="Chromosome 2"/>
</dbReference>
<accession>A0A7S9KQH6</accession>
<dbReference type="AlphaFoldDB" id="A0A7S9KQH6"/>
<dbReference type="SUPFAM" id="SSF52540">
    <property type="entry name" value="P-loop containing nucleoside triphosphate hydrolases"/>
    <property type="match status" value="2"/>
</dbReference>
<organism evidence="11 12">
    <name type="scientific">Epichloe festucae (strain Fl1)</name>
    <dbReference type="NCBI Taxonomy" id="877507"/>
    <lineage>
        <taxon>Eukaryota</taxon>
        <taxon>Fungi</taxon>
        <taxon>Dikarya</taxon>
        <taxon>Ascomycota</taxon>
        <taxon>Pezizomycotina</taxon>
        <taxon>Sordariomycetes</taxon>
        <taxon>Hypocreomycetidae</taxon>
        <taxon>Hypocreales</taxon>
        <taxon>Clavicipitaceae</taxon>
        <taxon>Epichloe</taxon>
    </lineage>
</organism>